<proteinExistence type="predicted"/>
<sequence length="258" mass="26923">MLVEGSTAEVAAATGYSPQQVRNLEALGVIPPAPRTPSGYRQFSAVHVRDLVAYRDLALAVGPVVARRAMRDLRALAVEDATALVGSLHAGLGAEREQALAARAALVAVSAEACTEAPPVAADSMTITELSDALGVRASTLRFWEREGLLAPERIATPAGAARRYPVSAVREARIVVALRAAGYRVPEVRSAIGAVRELGDTARSLTTLDARLATIAQRVLALMRAGAVLAEMVSAPRPPQPRPARPTSGSRRSAGSG</sequence>
<dbReference type="SMART" id="SM00422">
    <property type="entry name" value="HTH_MERR"/>
    <property type="match status" value="2"/>
</dbReference>
<keyword evidence="8" id="KW-1185">Reference proteome</keyword>
<dbReference type="InterPro" id="IPR000551">
    <property type="entry name" value="MerR-type_HTH_dom"/>
</dbReference>
<dbReference type="PANTHER" id="PTHR30204">
    <property type="entry name" value="REDOX-CYCLING DRUG-SENSING TRANSCRIPTIONAL ACTIVATOR SOXR"/>
    <property type="match status" value="1"/>
</dbReference>
<accession>A0A852RXB5</accession>
<dbReference type="RefSeq" id="WP_179729530.1">
    <property type="nucleotide sequence ID" value="NZ_BAABEF010000001.1"/>
</dbReference>
<dbReference type="PROSITE" id="PS50937">
    <property type="entry name" value="HTH_MERR_2"/>
    <property type="match status" value="2"/>
</dbReference>
<comment type="caution">
    <text evidence="7">The sequence shown here is derived from an EMBL/GenBank/DDBJ whole genome shotgun (WGS) entry which is preliminary data.</text>
</comment>
<name>A0A852RXB5_9ACTN</name>
<dbReference type="SUPFAM" id="SSF46955">
    <property type="entry name" value="Putative DNA-binding domain"/>
    <property type="match status" value="2"/>
</dbReference>
<keyword evidence="1" id="KW-0678">Repressor</keyword>
<keyword evidence="2" id="KW-0805">Transcription regulation</keyword>
<evidence type="ECO:0000256" key="1">
    <source>
        <dbReference type="ARBA" id="ARBA00022491"/>
    </source>
</evidence>
<dbReference type="Pfam" id="PF00376">
    <property type="entry name" value="MerR"/>
    <property type="match status" value="1"/>
</dbReference>
<organism evidence="7 8">
    <name type="scientific">Nocardioides kongjuensis</name>
    <dbReference type="NCBI Taxonomy" id="349522"/>
    <lineage>
        <taxon>Bacteria</taxon>
        <taxon>Bacillati</taxon>
        <taxon>Actinomycetota</taxon>
        <taxon>Actinomycetes</taxon>
        <taxon>Propionibacteriales</taxon>
        <taxon>Nocardioidaceae</taxon>
        <taxon>Nocardioides</taxon>
    </lineage>
</organism>
<dbReference type="EMBL" id="JACCBF010000001">
    <property type="protein sequence ID" value="NYD33500.1"/>
    <property type="molecule type" value="Genomic_DNA"/>
</dbReference>
<dbReference type="GO" id="GO:0003700">
    <property type="term" value="F:DNA-binding transcription factor activity"/>
    <property type="evidence" value="ECO:0007669"/>
    <property type="project" value="InterPro"/>
</dbReference>
<keyword evidence="3 7" id="KW-0238">DNA-binding</keyword>
<evidence type="ECO:0000256" key="5">
    <source>
        <dbReference type="SAM" id="MobiDB-lite"/>
    </source>
</evidence>
<dbReference type="InterPro" id="IPR047057">
    <property type="entry name" value="MerR_fam"/>
</dbReference>
<evidence type="ECO:0000256" key="3">
    <source>
        <dbReference type="ARBA" id="ARBA00023125"/>
    </source>
</evidence>
<reference evidence="7 8" key="1">
    <citation type="submission" date="2020-07" db="EMBL/GenBank/DDBJ databases">
        <title>Sequencing the genomes of 1000 actinobacteria strains.</title>
        <authorList>
            <person name="Klenk H.-P."/>
        </authorList>
    </citation>
    <scope>NUCLEOTIDE SEQUENCE [LARGE SCALE GENOMIC DNA]</scope>
    <source>
        <strain evidence="7 8">DSM 19082</strain>
    </source>
</reference>
<feature type="compositionally biased region" description="Polar residues" evidence="5">
    <location>
        <begin position="248"/>
        <end position="258"/>
    </location>
</feature>
<feature type="domain" description="HTH merR-type" evidence="6">
    <location>
        <begin position="1"/>
        <end position="49"/>
    </location>
</feature>
<dbReference type="PANTHER" id="PTHR30204:SF69">
    <property type="entry name" value="MERR-FAMILY TRANSCRIPTIONAL REGULATOR"/>
    <property type="match status" value="1"/>
</dbReference>
<gene>
    <name evidence="7" type="ORF">BJ958_005046</name>
</gene>
<evidence type="ECO:0000313" key="7">
    <source>
        <dbReference type="EMBL" id="NYD33500.1"/>
    </source>
</evidence>
<evidence type="ECO:0000313" key="8">
    <source>
        <dbReference type="Proteomes" id="UP000582231"/>
    </source>
</evidence>
<feature type="domain" description="HTH merR-type" evidence="6">
    <location>
        <begin position="124"/>
        <end position="195"/>
    </location>
</feature>
<dbReference type="InterPro" id="IPR009061">
    <property type="entry name" value="DNA-bd_dom_put_sf"/>
</dbReference>
<dbReference type="Pfam" id="PF13411">
    <property type="entry name" value="MerR_1"/>
    <property type="match status" value="1"/>
</dbReference>
<evidence type="ECO:0000256" key="2">
    <source>
        <dbReference type="ARBA" id="ARBA00023015"/>
    </source>
</evidence>
<evidence type="ECO:0000256" key="4">
    <source>
        <dbReference type="ARBA" id="ARBA00023163"/>
    </source>
</evidence>
<dbReference type="Gene3D" id="1.10.1660.10">
    <property type="match status" value="2"/>
</dbReference>
<dbReference type="Proteomes" id="UP000582231">
    <property type="component" value="Unassembled WGS sequence"/>
</dbReference>
<protein>
    <submittedName>
        <fullName evidence="7">DNA-binding transcriptional MerR regulator</fullName>
    </submittedName>
</protein>
<dbReference type="AlphaFoldDB" id="A0A852RXB5"/>
<evidence type="ECO:0000259" key="6">
    <source>
        <dbReference type="PROSITE" id="PS50937"/>
    </source>
</evidence>
<feature type="region of interest" description="Disordered" evidence="5">
    <location>
        <begin position="234"/>
        <end position="258"/>
    </location>
</feature>
<keyword evidence="4" id="KW-0804">Transcription</keyword>
<dbReference type="GO" id="GO:0003677">
    <property type="term" value="F:DNA binding"/>
    <property type="evidence" value="ECO:0007669"/>
    <property type="project" value="UniProtKB-KW"/>
</dbReference>